<dbReference type="EMBL" id="MT143651">
    <property type="protein sequence ID" value="QJA99453.1"/>
    <property type="molecule type" value="Genomic_DNA"/>
</dbReference>
<name>A0A6M3LXG2_9ZZZZ</name>
<gene>
    <name evidence="1" type="ORF">MM171A01009_0016</name>
</gene>
<protein>
    <submittedName>
        <fullName evidence="1">Uncharacterized protein</fullName>
    </submittedName>
</protein>
<accession>A0A6M3LXG2</accession>
<reference evidence="1" key="1">
    <citation type="submission" date="2020-03" db="EMBL/GenBank/DDBJ databases">
        <title>The deep terrestrial virosphere.</title>
        <authorList>
            <person name="Holmfeldt K."/>
            <person name="Nilsson E."/>
            <person name="Simone D."/>
            <person name="Lopez-Fernandez M."/>
            <person name="Wu X."/>
            <person name="de Brujin I."/>
            <person name="Lundin D."/>
            <person name="Andersson A."/>
            <person name="Bertilsson S."/>
            <person name="Dopson M."/>
        </authorList>
    </citation>
    <scope>NUCLEOTIDE SEQUENCE</scope>
    <source>
        <strain evidence="1">MM171A01009</strain>
    </source>
</reference>
<organism evidence="1">
    <name type="scientific">viral metagenome</name>
    <dbReference type="NCBI Taxonomy" id="1070528"/>
    <lineage>
        <taxon>unclassified sequences</taxon>
        <taxon>metagenomes</taxon>
        <taxon>organismal metagenomes</taxon>
    </lineage>
</organism>
<dbReference type="AlphaFoldDB" id="A0A6M3LXG2"/>
<evidence type="ECO:0000313" key="1">
    <source>
        <dbReference type="EMBL" id="QJA99453.1"/>
    </source>
</evidence>
<sequence length="58" mass="6645">MAKTMEMKGTLKLKISNPGQRDVKYEAELILSDKDKFELQQDLLTTELTVAVRSKMTK</sequence>
<proteinExistence type="predicted"/>